<accession>V2W9B9</accession>
<evidence type="ECO:0000313" key="1">
    <source>
        <dbReference type="EMBL" id="ESK83398.1"/>
    </source>
</evidence>
<comment type="caution">
    <text evidence="1">The sequence shown here is derived from an EMBL/GenBank/DDBJ whole genome shotgun (WGS) entry which is preliminary data.</text>
</comment>
<sequence>MPSITDNEAEHPEKIQLLLPSRLSDKIRPVICSEDIVELEGQLRYAQAHEAIANITDLLCAWTIAYRNSSRWRRRSWLTGNDILPLEPHCSPYGGLVTGRVLQVLKPEDIRGINERLLHEEEKAKYRDDQRSAGVSESEIRELLIAEVGNVPTVEDASVLAKNTAPSWIWFVGREEGVTGDQAQQMEASLRVEWCKARA</sequence>
<dbReference type="OrthoDB" id="3062870at2759"/>
<dbReference type="EMBL" id="AWSO01001552">
    <property type="protein sequence ID" value="ESK83398.1"/>
    <property type="molecule type" value="Genomic_DNA"/>
</dbReference>
<keyword evidence="2" id="KW-1185">Reference proteome</keyword>
<reference evidence="1 2" key="1">
    <citation type="journal article" date="2014" name="BMC Genomics">
        <title>Genome and secretome analysis of the hemibiotrophic fungal pathogen, Moniliophthora roreri, which causes frosty pod rot disease of cacao: mechanisms of the biotrophic and necrotrophic phases.</title>
        <authorList>
            <person name="Meinhardt L.W."/>
            <person name="Costa G.G.L."/>
            <person name="Thomazella D.P.T."/>
            <person name="Teixeira P.J.P.L."/>
            <person name="Carazzolle M.F."/>
            <person name="Schuster S.C."/>
            <person name="Carlson J.E."/>
            <person name="Guiltinan M.J."/>
            <person name="Mieczkowski P."/>
            <person name="Farmer A."/>
            <person name="Ramaraj T."/>
            <person name="Crozier J."/>
            <person name="Davis R.E."/>
            <person name="Shao J."/>
            <person name="Melnick R.L."/>
            <person name="Pereira G.A.G."/>
            <person name="Bailey B.A."/>
        </authorList>
    </citation>
    <scope>NUCLEOTIDE SEQUENCE [LARGE SCALE GENOMIC DNA]</scope>
    <source>
        <strain evidence="1 2">MCA 2997</strain>
    </source>
</reference>
<dbReference type="AlphaFoldDB" id="V2W9B9"/>
<gene>
    <name evidence="1" type="ORF">Moror_15626</name>
</gene>
<name>V2W9B9_MONRO</name>
<organism evidence="1 2">
    <name type="scientific">Moniliophthora roreri (strain MCA 2997)</name>
    <name type="common">Cocoa frosty pod rot fungus</name>
    <name type="synonym">Crinipellis roreri</name>
    <dbReference type="NCBI Taxonomy" id="1381753"/>
    <lineage>
        <taxon>Eukaryota</taxon>
        <taxon>Fungi</taxon>
        <taxon>Dikarya</taxon>
        <taxon>Basidiomycota</taxon>
        <taxon>Agaricomycotina</taxon>
        <taxon>Agaricomycetes</taxon>
        <taxon>Agaricomycetidae</taxon>
        <taxon>Agaricales</taxon>
        <taxon>Marasmiineae</taxon>
        <taxon>Marasmiaceae</taxon>
        <taxon>Moniliophthora</taxon>
    </lineage>
</organism>
<proteinExistence type="predicted"/>
<protein>
    <submittedName>
        <fullName evidence="1">Uncharacterized protein</fullName>
    </submittedName>
</protein>
<dbReference type="Proteomes" id="UP000017559">
    <property type="component" value="Unassembled WGS sequence"/>
</dbReference>
<evidence type="ECO:0000313" key="2">
    <source>
        <dbReference type="Proteomes" id="UP000017559"/>
    </source>
</evidence>
<dbReference type="HOGENOM" id="CLU_1372538_0_0_1"/>
<dbReference type="KEGG" id="mrr:Moror_15626"/>